<reference evidence="1" key="1">
    <citation type="submission" date="2020-06" db="EMBL/GenBank/DDBJ databases">
        <title>Unique genomic features of the anaerobic methanotrophic archaea.</title>
        <authorList>
            <person name="Chadwick G.L."/>
            <person name="Skennerton C.T."/>
            <person name="Laso-Perez R."/>
            <person name="Leu A.O."/>
            <person name="Speth D.R."/>
            <person name="Yu H."/>
            <person name="Morgan-Lang C."/>
            <person name="Hatzenpichler R."/>
            <person name="Goudeau D."/>
            <person name="Malmstrom R."/>
            <person name="Brazelton W.J."/>
            <person name="Woyke T."/>
            <person name="Hallam S.J."/>
            <person name="Tyson G.W."/>
            <person name="Wegener G."/>
            <person name="Boetius A."/>
            <person name="Orphan V."/>
        </authorList>
    </citation>
    <scope>NUCLEOTIDE SEQUENCE</scope>
</reference>
<dbReference type="EMBL" id="MT631633">
    <property type="protein sequence ID" value="QNO55942.1"/>
    <property type="molecule type" value="Genomic_DNA"/>
</dbReference>
<evidence type="ECO:0000313" key="1">
    <source>
        <dbReference type="EMBL" id="QNO55942.1"/>
    </source>
</evidence>
<dbReference type="AlphaFoldDB" id="A0A7G9Z6Q8"/>
<sequence>MEKRKTIVFAAIAMAILVTAMSMGCVEGPVRDLEDLKDMGKDLEAMREAEQMSFDEAIADIEADKNETVAGFDESIAVIEATKEDTAKAYDNLIDGLIEGKDDLENCGVDIDEIKGCKQVENIKREYKRAILQIDRNAEVAELEINAVATGCSGQTEGVVEEAGKQISRDFEEIKAEYCD</sequence>
<organism evidence="1">
    <name type="scientific">Candidatus Methanophaga sp. ANME-1 ERB7</name>
    <dbReference type="NCBI Taxonomy" id="2759913"/>
    <lineage>
        <taxon>Archaea</taxon>
        <taxon>Methanobacteriati</taxon>
        <taxon>Methanobacteriota</taxon>
        <taxon>Stenosarchaea group</taxon>
        <taxon>Methanomicrobia</taxon>
        <taxon>Candidatus Methanophagales</taxon>
        <taxon>Candidatus Methanophagaceae</taxon>
        <taxon>Candidatus Methanophaga</taxon>
    </lineage>
</organism>
<accession>A0A7G9Z6Q8</accession>
<proteinExistence type="predicted"/>
<gene>
    <name evidence="1" type="ORF">JGNPCJAK_00046</name>
</gene>
<name>A0A7G9Z6Q8_9EURY</name>
<protein>
    <submittedName>
        <fullName evidence="1">Uncharacterized protein</fullName>
    </submittedName>
</protein>
<dbReference type="PROSITE" id="PS51257">
    <property type="entry name" value="PROKAR_LIPOPROTEIN"/>
    <property type="match status" value="1"/>
</dbReference>